<protein>
    <submittedName>
        <fullName evidence="2">Uncharacterized protein</fullName>
    </submittedName>
</protein>
<feature type="compositionally biased region" description="Basic and acidic residues" evidence="1">
    <location>
        <begin position="258"/>
        <end position="271"/>
    </location>
</feature>
<dbReference type="EMBL" id="GG666666">
    <property type="protein sequence ID" value="EEN44845.1"/>
    <property type="molecule type" value="Genomic_DNA"/>
</dbReference>
<feature type="compositionally biased region" description="Basic and acidic residues" evidence="1">
    <location>
        <begin position="310"/>
        <end position="325"/>
    </location>
</feature>
<feature type="compositionally biased region" description="Polar residues" evidence="1">
    <location>
        <begin position="330"/>
        <end position="339"/>
    </location>
</feature>
<feature type="compositionally biased region" description="Basic and acidic residues" evidence="1">
    <location>
        <begin position="118"/>
        <end position="127"/>
    </location>
</feature>
<feature type="region of interest" description="Disordered" evidence="1">
    <location>
        <begin position="199"/>
        <end position="521"/>
    </location>
</feature>
<proteinExistence type="predicted"/>
<organism>
    <name type="scientific">Branchiostoma floridae</name>
    <name type="common">Florida lancelet</name>
    <name type="synonym">Amphioxus</name>
    <dbReference type="NCBI Taxonomy" id="7739"/>
    <lineage>
        <taxon>Eukaryota</taxon>
        <taxon>Metazoa</taxon>
        <taxon>Chordata</taxon>
        <taxon>Cephalochordata</taxon>
        <taxon>Leptocardii</taxon>
        <taxon>Amphioxiformes</taxon>
        <taxon>Branchiostomatidae</taxon>
        <taxon>Branchiostoma</taxon>
    </lineage>
</organism>
<feature type="compositionally biased region" description="Basic and acidic residues" evidence="1">
    <location>
        <begin position="460"/>
        <end position="485"/>
    </location>
</feature>
<feature type="compositionally biased region" description="Basic and acidic residues" evidence="1">
    <location>
        <begin position="340"/>
        <end position="405"/>
    </location>
</feature>
<dbReference type="InParanoid" id="C3ZRP5"/>
<feature type="compositionally biased region" description="Basic and acidic residues" evidence="1">
    <location>
        <begin position="421"/>
        <end position="452"/>
    </location>
</feature>
<feature type="compositionally biased region" description="Basic and acidic residues" evidence="1">
    <location>
        <begin position="221"/>
        <end position="236"/>
    </location>
</feature>
<feature type="compositionally biased region" description="Acidic residues" evidence="1">
    <location>
        <begin position="291"/>
        <end position="305"/>
    </location>
</feature>
<gene>
    <name evidence="2" type="ORF">BRAFLDRAFT_99534</name>
</gene>
<dbReference type="STRING" id="7739.C3ZRP5"/>
<feature type="compositionally biased region" description="Basic and acidic residues" evidence="1">
    <location>
        <begin position="41"/>
        <end position="54"/>
    </location>
</feature>
<accession>C3ZRP5</accession>
<evidence type="ECO:0000256" key="1">
    <source>
        <dbReference type="SAM" id="MobiDB-lite"/>
    </source>
</evidence>
<sequence length="521" mass="58256">MQRASSRDQSREMGRERPMTVGSRVGSVRVCHTSPDMQRTSSRDQSREMGRERPMTVGSRVGSVRERHTSPDMQRTYSRDQSREKGRERPMTVGSCAGSIRERHHTSPDMQRATTRAQSREKSRERPMTVGGRAGSVRERYTSPDKQAKTPEVGRAPSVGEWRISFGILSTRESDKHRFPGENTKEWLWSQQLKERQLRASRHQRKKSQEAKEQVLSLLAMREEEERAKEEADKDGLTGQGLQVKDGLTGQGLQVKGQVERAKEEADKDGLTEEDGGREEVIIPPPPPDENPSDDESQDSEDEQQQDTNGADRRGRDGGREREGVRGVGSDSTIQSTESGAKHDSLSSDGQNDRTEEKQVRSESEDGENGRVEEGEKEGKEEREGVKGDEEKDNHNIEITVEHYDAQGSGEGQGSPTGGTENKDERLESESLENKAQQHETQLEHLKSKAESLETGTKGGDGKEPETVKDRRSEVDSESENRSEQENGVAAVPAKVESNLKTQKKALPRNSETELEDDVFD</sequence>
<evidence type="ECO:0000313" key="2">
    <source>
        <dbReference type="EMBL" id="EEN44845.1"/>
    </source>
</evidence>
<name>C3ZRP5_BRAFL</name>
<feature type="compositionally biased region" description="Polar residues" evidence="1">
    <location>
        <begin position="108"/>
        <end position="117"/>
    </location>
</feature>
<reference evidence="2" key="1">
    <citation type="journal article" date="2008" name="Nature">
        <title>The amphioxus genome and the evolution of the chordate karyotype.</title>
        <authorList>
            <consortium name="US DOE Joint Genome Institute (JGI-PGF)"/>
            <person name="Putnam N.H."/>
            <person name="Butts T."/>
            <person name="Ferrier D.E.K."/>
            <person name="Furlong R.F."/>
            <person name="Hellsten U."/>
            <person name="Kawashima T."/>
            <person name="Robinson-Rechavi M."/>
            <person name="Shoguchi E."/>
            <person name="Terry A."/>
            <person name="Yu J.-K."/>
            <person name="Benito-Gutierrez E.L."/>
            <person name="Dubchak I."/>
            <person name="Garcia-Fernandez J."/>
            <person name="Gibson-Brown J.J."/>
            <person name="Grigoriev I.V."/>
            <person name="Horton A.C."/>
            <person name="de Jong P.J."/>
            <person name="Jurka J."/>
            <person name="Kapitonov V.V."/>
            <person name="Kohara Y."/>
            <person name="Kuroki Y."/>
            <person name="Lindquist E."/>
            <person name="Lucas S."/>
            <person name="Osoegawa K."/>
            <person name="Pennacchio L.A."/>
            <person name="Salamov A.A."/>
            <person name="Satou Y."/>
            <person name="Sauka-Spengler T."/>
            <person name="Schmutz J."/>
            <person name="Shin-I T."/>
            <person name="Toyoda A."/>
            <person name="Bronner-Fraser M."/>
            <person name="Fujiyama A."/>
            <person name="Holland L.Z."/>
            <person name="Holland P.W.H."/>
            <person name="Satoh N."/>
            <person name="Rokhsar D.S."/>
        </authorList>
    </citation>
    <scope>NUCLEOTIDE SEQUENCE [LARGE SCALE GENOMIC DNA]</scope>
    <source>
        <strain evidence="2">S238N-H82</strain>
        <tissue evidence="2">Testes</tissue>
    </source>
</reference>
<feature type="compositionally biased region" description="Basic and acidic residues" evidence="1">
    <location>
        <begin position="1"/>
        <end position="18"/>
    </location>
</feature>
<feature type="compositionally biased region" description="Basic and acidic residues" evidence="1">
    <location>
        <begin position="136"/>
        <end position="149"/>
    </location>
</feature>
<feature type="region of interest" description="Disordered" evidence="1">
    <location>
        <begin position="1"/>
        <end position="154"/>
    </location>
</feature>
<dbReference type="AlphaFoldDB" id="C3ZRP5"/>
<feature type="compositionally biased region" description="Basic and acidic residues" evidence="1">
    <location>
        <begin position="77"/>
        <end position="90"/>
    </location>
</feature>